<evidence type="ECO:0000313" key="1">
    <source>
        <dbReference type="EMBL" id="RZB12712.1"/>
    </source>
</evidence>
<gene>
    <name evidence="1" type="ORF">DRF75_02795</name>
</gene>
<dbReference type="AlphaFoldDB" id="A0A4Q6I4B9"/>
<protein>
    <submittedName>
        <fullName evidence="1">Uncharacterized protein</fullName>
    </submittedName>
</protein>
<accession>A0A4Q6I4B9</accession>
<sequence>MWLIKLVCKTQLPFDGKGNIVCEYTKINIILAHVMNTPLLTPFTSSSQRASLLQGLYLNIKSNGNDLFPATYCVDVSVEAVNSRSLNVE</sequence>
<dbReference type="RefSeq" id="WP_045170714.1">
    <property type="nucleotide sequence ID" value="NZ_QOHL01000010.1"/>
</dbReference>
<dbReference type="Proteomes" id="UP000293377">
    <property type="component" value="Unassembled WGS sequence"/>
</dbReference>
<keyword evidence="2" id="KW-1185">Reference proteome</keyword>
<evidence type="ECO:0000313" key="2">
    <source>
        <dbReference type="Proteomes" id="UP000293377"/>
    </source>
</evidence>
<name>A0A4Q6I4B9_9RICK</name>
<comment type="caution">
    <text evidence="1">The sequence shown here is derived from an EMBL/GenBank/DDBJ whole genome shotgun (WGS) entry which is preliminary data.</text>
</comment>
<organism evidence="1 2">
    <name type="scientific">Ehrlichia minasensis</name>
    <dbReference type="NCBI Taxonomy" id="1242993"/>
    <lineage>
        <taxon>Bacteria</taxon>
        <taxon>Pseudomonadati</taxon>
        <taxon>Pseudomonadota</taxon>
        <taxon>Alphaproteobacteria</taxon>
        <taxon>Rickettsiales</taxon>
        <taxon>Anaplasmataceae</taxon>
        <taxon>Ehrlichia</taxon>
    </lineage>
</organism>
<reference evidence="1 2" key="1">
    <citation type="submission" date="2018-06" db="EMBL/GenBank/DDBJ databases">
        <title>Complete Genome Sequence of Ehrlichia minasensis Isolated From Cattle.</title>
        <authorList>
            <person name="Aguiar D.M."/>
            <person name="Araujo J.P.A.Jr."/>
            <person name="Nakazato L."/>
            <person name="Bard E."/>
            <person name="Cabezas-Cruz A."/>
        </authorList>
    </citation>
    <scope>NUCLEOTIDE SEQUENCE [LARGE SCALE GENOMIC DNA]</scope>
    <source>
        <strain evidence="1 2">B11</strain>
    </source>
</reference>
<proteinExistence type="predicted"/>
<dbReference type="EMBL" id="QOHL01000010">
    <property type="protein sequence ID" value="RZB12712.1"/>
    <property type="molecule type" value="Genomic_DNA"/>
</dbReference>